<comment type="caution">
    <text evidence="2">The sequence shown here is derived from an EMBL/GenBank/DDBJ whole genome shotgun (WGS) entry which is preliminary data.</text>
</comment>
<name>A0A644ZH02_9ZZZZ</name>
<feature type="domain" description="Polysaccharide pyruvyl transferase" evidence="1">
    <location>
        <begin position="14"/>
        <end position="312"/>
    </location>
</feature>
<reference evidence="2" key="1">
    <citation type="submission" date="2019-08" db="EMBL/GenBank/DDBJ databases">
        <authorList>
            <person name="Kucharzyk K."/>
            <person name="Murdoch R.W."/>
            <person name="Higgins S."/>
            <person name="Loffler F."/>
        </authorList>
    </citation>
    <scope>NUCLEOTIDE SEQUENCE</scope>
</reference>
<dbReference type="EMBL" id="VSSQ01008906">
    <property type="protein sequence ID" value="MPM40182.1"/>
    <property type="molecule type" value="Genomic_DNA"/>
</dbReference>
<dbReference type="InterPro" id="IPR007345">
    <property type="entry name" value="Polysacch_pyruvyl_Trfase"/>
</dbReference>
<protein>
    <recommendedName>
        <fullName evidence="1">Polysaccharide pyruvyl transferase domain-containing protein</fullName>
    </recommendedName>
</protein>
<proteinExistence type="predicted"/>
<gene>
    <name evidence="2" type="ORF">SDC9_86822</name>
</gene>
<sequence length="379" mass="44039">MKKIGISTLYTGYNYGSALQAFAVKTIVNNIGYDAEILHLPGSLVHGRDIRINKLATILLHTIFHPKEFIKTFIRYRSSINARFIPGTKELFEAFINEYLRPYDIKYKNLKNIANDSYHAFICGSDQIWDADTHYVDPFYYLRYAPYNMRIAFAPSFGKDKLADYNKEKIKEYITGIKYKSIREETGAEIIHMLTGERVQVLLDPTLTVEKVQWENISYDKLVDTNYLLVYFLNEPSKQVKSIIKKLAHRNKYKIIAIPYIFNDNNFVDITIPAGPREFISLVRHASFVCTDSFHGTAFSLKFNTPFYTFERNYGIAEDQSSRIVSLLKKTNTIQRYCKDKITSYSNINFEYVNIVLDSERKKSLQYIEGALFKIGCQD</sequence>
<dbReference type="AlphaFoldDB" id="A0A644ZH02"/>
<organism evidence="2">
    <name type="scientific">bioreactor metagenome</name>
    <dbReference type="NCBI Taxonomy" id="1076179"/>
    <lineage>
        <taxon>unclassified sequences</taxon>
        <taxon>metagenomes</taxon>
        <taxon>ecological metagenomes</taxon>
    </lineage>
</organism>
<evidence type="ECO:0000313" key="2">
    <source>
        <dbReference type="EMBL" id="MPM40182.1"/>
    </source>
</evidence>
<evidence type="ECO:0000259" key="1">
    <source>
        <dbReference type="Pfam" id="PF04230"/>
    </source>
</evidence>
<accession>A0A644ZH02</accession>
<dbReference type="Pfam" id="PF04230">
    <property type="entry name" value="PS_pyruv_trans"/>
    <property type="match status" value="1"/>
</dbReference>